<dbReference type="GO" id="GO:0016747">
    <property type="term" value="F:acyltransferase activity, transferring groups other than amino-acyl groups"/>
    <property type="evidence" value="ECO:0007669"/>
    <property type="project" value="InterPro"/>
</dbReference>
<dbReference type="RefSeq" id="WP_133589729.1">
    <property type="nucleotide sequence ID" value="NZ_CP037953.1"/>
</dbReference>
<dbReference type="InterPro" id="IPR016181">
    <property type="entry name" value="Acyl_CoA_acyltransferase"/>
</dbReference>
<dbReference type="Gene3D" id="3.40.630.30">
    <property type="match status" value="1"/>
</dbReference>
<dbReference type="AlphaFoldDB" id="A0A4R6UP45"/>
<dbReference type="InterPro" id="IPR000182">
    <property type="entry name" value="GNAT_dom"/>
</dbReference>
<proteinExistence type="predicted"/>
<gene>
    <name evidence="2" type="ORF">EV696_10652</name>
</gene>
<dbReference type="PROSITE" id="PS51186">
    <property type="entry name" value="GNAT"/>
    <property type="match status" value="1"/>
</dbReference>
<keyword evidence="2" id="KW-0808">Transferase</keyword>
<evidence type="ECO:0000313" key="3">
    <source>
        <dbReference type="Proteomes" id="UP000295375"/>
    </source>
</evidence>
<keyword evidence="3" id="KW-1185">Reference proteome</keyword>
<dbReference type="EMBL" id="SNYM01000006">
    <property type="protein sequence ID" value="TDQ48612.1"/>
    <property type="molecule type" value="Genomic_DNA"/>
</dbReference>
<feature type="domain" description="N-acetyltransferase" evidence="1">
    <location>
        <begin position="7"/>
        <end position="165"/>
    </location>
</feature>
<dbReference type="OrthoDB" id="143110at2"/>
<evidence type="ECO:0000259" key="1">
    <source>
        <dbReference type="PROSITE" id="PS51186"/>
    </source>
</evidence>
<sequence length="165" mass="18273">MPAHSPIPLRISTLDDLPFLLSGFQSISEMEQSDTGLKLSPDFVEQAQDYLHSLLDRSDCLILIADNGEQAGFLIGQLLPTPNAFTTVKLYGLIQCLYVPEKFSGQGIGRQLVEAFEQTVVQHGAEYVDVQHVISNERASEFWNKNDYKAVGTLRRKSIGKTSAS</sequence>
<dbReference type="Pfam" id="PF00583">
    <property type="entry name" value="Acetyltransf_1"/>
    <property type="match status" value="1"/>
</dbReference>
<dbReference type="CDD" id="cd04301">
    <property type="entry name" value="NAT_SF"/>
    <property type="match status" value="1"/>
</dbReference>
<protein>
    <submittedName>
        <fullName evidence="2">Acetyltransferase (GNAT) family protein</fullName>
    </submittedName>
</protein>
<evidence type="ECO:0000313" key="2">
    <source>
        <dbReference type="EMBL" id="TDQ48612.1"/>
    </source>
</evidence>
<dbReference type="SUPFAM" id="SSF55729">
    <property type="entry name" value="Acyl-CoA N-acyltransferases (Nat)"/>
    <property type="match status" value="1"/>
</dbReference>
<name>A0A4R6UP45_9GAMM</name>
<dbReference type="Proteomes" id="UP000295375">
    <property type="component" value="Unassembled WGS sequence"/>
</dbReference>
<accession>A0A4R6UP45</accession>
<organism evidence="2 3">
    <name type="scientific">Permianibacter aggregans</name>
    <dbReference type="NCBI Taxonomy" id="1510150"/>
    <lineage>
        <taxon>Bacteria</taxon>
        <taxon>Pseudomonadati</taxon>
        <taxon>Pseudomonadota</taxon>
        <taxon>Gammaproteobacteria</taxon>
        <taxon>Pseudomonadales</taxon>
        <taxon>Pseudomonadaceae</taxon>
        <taxon>Permianibacter</taxon>
    </lineage>
</organism>
<comment type="caution">
    <text evidence="2">The sequence shown here is derived from an EMBL/GenBank/DDBJ whole genome shotgun (WGS) entry which is preliminary data.</text>
</comment>
<reference evidence="2 3" key="1">
    <citation type="submission" date="2019-03" db="EMBL/GenBank/DDBJ databases">
        <title>Genomic Encyclopedia of Type Strains, Phase IV (KMG-IV): sequencing the most valuable type-strain genomes for metagenomic binning, comparative biology and taxonomic classification.</title>
        <authorList>
            <person name="Goeker M."/>
        </authorList>
    </citation>
    <scope>NUCLEOTIDE SEQUENCE [LARGE SCALE GENOMIC DNA]</scope>
    <source>
        <strain evidence="2 3">DSM 103792</strain>
    </source>
</reference>